<feature type="transmembrane region" description="Helical" evidence="1">
    <location>
        <begin position="78"/>
        <end position="95"/>
    </location>
</feature>
<feature type="transmembrane region" description="Helical" evidence="1">
    <location>
        <begin position="154"/>
        <end position="176"/>
    </location>
</feature>
<dbReference type="RefSeq" id="WP_134711888.1">
    <property type="nucleotide sequence ID" value="NZ_CP119081.1"/>
</dbReference>
<feature type="transmembrane region" description="Helical" evidence="1">
    <location>
        <begin position="107"/>
        <end position="134"/>
    </location>
</feature>
<sequence length="225" mass="25387">MFKRFLAMLVCICVIGMAIALSIKAGIGLGPYDALSTTLSNISLIKVGTITIIINGMCILLQILLLGKKFNKLQYLQLVVIFVLGYVINIFYYNVFTFEVTSYFNRVLLFVLATAICGFAVGAIMNINVVYTALEGFLDALALRTHGDFLKYRWAFDVFAVVMCLLLSFIFNSQYIIREGTIIALVIFSPILGVSMKFQYPYFKKWGLLPENKKDMLDELEEKTI</sequence>
<keyword evidence="1" id="KW-0812">Transmembrane</keyword>
<keyword evidence="1" id="KW-0472">Membrane</keyword>
<protein>
    <recommendedName>
        <fullName evidence="4">YitT family protein</fullName>
    </recommendedName>
</protein>
<evidence type="ECO:0008006" key="4">
    <source>
        <dbReference type="Google" id="ProtNLM"/>
    </source>
</evidence>
<keyword evidence="1" id="KW-1133">Transmembrane helix</keyword>
<dbReference type="OrthoDB" id="1654314at2"/>
<gene>
    <name evidence="2" type="ORF">EQF91_05435</name>
</gene>
<organism evidence="2 3">
    <name type="scientific">Helcococcus ovis</name>
    <dbReference type="NCBI Taxonomy" id="72026"/>
    <lineage>
        <taxon>Bacteria</taxon>
        <taxon>Bacillati</taxon>
        <taxon>Bacillota</taxon>
        <taxon>Tissierellia</taxon>
        <taxon>Tissierellales</taxon>
        <taxon>Peptoniphilaceae</taxon>
        <taxon>Helcococcus</taxon>
    </lineage>
</organism>
<comment type="caution">
    <text evidence="2">The sequence shown here is derived from an EMBL/GenBank/DDBJ whole genome shotgun (WGS) entry which is preliminary data.</text>
</comment>
<name>A0A4R9C3N3_9FIRM</name>
<evidence type="ECO:0000313" key="2">
    <source>
        <dbReference type="EMBL" id="TFF65680.1"/>
    </source>
</evidence>
<proteinExistence type="predicted"/>
<dbReference type="PANTHER" id="PTHR40078">
    <property type="entry name" value="INTEGRAL MEMBRANE PROTEIN-RELATED"/>
    <property type="match status" value="1"/>
</dbReference>
<keyword evidence="3" id="KW-1185">Reference proteome</keyword>
<dbReference type="EMBL" id="SCFR01000017">
    <property type="protein sequence ID" value="TFF65680.1"/>
    <property type="molecule type" value="Genomic_DNA"/>
</dbReference>
<accession>A0A4R9C3N3</accession>
<dbReference type="Proteomes" id="UP000297454">
    <property type="component" value="Unassembled WGS sequence"/>
</dbReference>
<dbReference type="AlphaFoldDB" id="A0A4R9C3N3"/>
<feature type="transmembrane region" description="Helical" evidence="1">
    <location>
        <begin position="44"/>
        <end position="66"/>
    </location>
</feature>
<dbReference type="GeneID" id="97031249"/>
<feature type="transmembrane region" description="Helical" evidence="1">
    <location>
        <begin position="182"/>
        <end position="203"/>
    </location>
</feature>
<dbReference type="Pfam" id="PF19700">
    <property type="entry name" value="DUF6198"/>
    <property type="match status" value="1"/>
</dbReference>
<dbReference type="InterPro" id="IPR038750">
    <property type="entry name" value="YczE/YyaS-like"/>
</dbReference>
<evidence type="ECO:0000256" key="1">
    <source>
        <dbReference type="SAM" id="Phobius"/>
    </source>
</evidence>
<evidence type="ECO:0000313" key="3">
    <source>
        <dbReference type="Proteomes" id="UP000297454"/>
    </source>
</evidence>
<reference evidence="2 3" key="1">
    <citation type="submission" date="2019-01" db="EMBL/GenBank/DDBJ databases">
        <title>Draft Genome Sequences of Helcococcus ovis Strains Isolated from the Uterus and Vagina of Dairy Cows with Metritis.</title>
        <authorList>
            <person name="Cunha F."/>
            <person name="Jeon S.J."/>
            <person name="Kutzer P."/>
            <person name="Galvao K.N."/>
        </authorList>
    </citation>
    <scope>NUCLEOTIDE SEQUENCE [LARGE SCALE GENOMIC DNA]</scope>
    <source>
        <strain evidence="2 3">KG-37</strain>
    </source>
</reference>
<dbReference type="PANTHER" id="PTHR40078:SF1">
    <property type="entry name" value="INTEGRAL MEMBRANE PROTEIN"/>
    <property type="match status" value="1"/>
</dbReference>